<dbReference type="EMBL" id="BAAATR010000062">
    <property type="protein sequence ID" value="GAA2278330.1"/>
    <property type="molecule type" value="Genomic_DNA"/>
</dbReference>
<evidence type="ECO:0000313" key="2">
    <source>
        <dbReference type="Proteomes" id="UP001500305"/>
    </source>
</evidence>
<dbReference type="SUPFAM" id="SSF51445">
    <property type="entry name" value="(Trans)glycosidases"/>
    <property type="match status" value="1"/>
</dbReference>
<accession>A0ABN3EZD0</accession>
<dbReference type="Gene3D" id="3.20.20.80">
    <property type="entry name" value="Glycosidases"/>
    <property type="match status" value="1"/>
</dbReference>
<dbReference type="Proteomes" id="UP001500305">
    <property type="component" value="Unassembled WGS sequence"/>
</dbReference>
<comment type="caution">
    <text evidence="1">The sequence shown here is derived from an EMBL/GenBank/DDBJ whole genome shotgun (WGS) entry which is preliminary data.</text>
</comment>
<evidence type="ECO:0000313" key="1">
    <source>
        <dbReference type="EMBL" id="GAA2278330.1"/>
    </source>
</evidence>
<proteinExistence type="predicted"/>
<reference evidence="1 2" key="1">
    <citation type="journal article" date="2019" name="Int. J. Syst. Evol. Microbiol.">
        <title>The Global Catalogue of Microorganisms (GCM) 10K type strain sequencing project: providing services to taxonomists for standard genome sequencing and annotation.</title>
        <authorList>
            <consortium name="The Broad Institute Genomics Platform"/>
            <consortium name="The Broad Institute Genome Sequencing Center for Infectious Disease"/>
            <person name="Wu L."/>
            <person name="Ma J."/>
        </authorList>
    </citation>
    <scope>NUCLEOTIDE SEQUENCE [LARGE SCALE GENOMIC DNA]</scope>
    <source>
        <strain evidence="1 2">JCM 7356</strain>
    </source>
</reference>
<gene>
    <name evidence="1" type="ORF">GCM10010430_75360</name>
</gene>
<keyword evidence="2" id="KW-1185">Reference proteome</keyword>
<name>A0ABN3EZD0_9ACTN</name>
<sequence length="424" mass="47120">MTIQHPSPDRVRFGVNYVPSAGWFYSWLDFSADAVRRDFEDLAGLGLDHVRVFPIWPWIQPNRSLIRRRGIDELLELIDIAAEFDLDVAVDLLQGHLSSYDFLPSWVLTWHRRSLFTDPAVREGVIRYVDRVSRAASSRSNVFAITLGNEVNNLWPANPTDAAGSSGWAAELLRTVSAAAPYVLGLYSLYDAAWYDPEHPFHPVDAAELGDLTTVHSWVFNGVSTLDGPLGQATVSHADYLVELAAATAGDPARPVWLQEIGAPRPDVPDADAPAFVRRTLDLVLANPALWGVTWWCSHDLDRSLADFPEREYDLGLFTTAHRRKPLAVELAAVITEQRAAGRTARQQGRRGTAADRPGLLCEVDLRERPDRRREVAPGSAFHSEWVRQRGSGPLAIVPATRAADPKYLTTRGIGRLIEPTERS</sequence>
<protein>
    <submittedName>
        <fullName evidence="1">Cellulase family glycosylhydrolase</fullName>
    </submittedName>
</protein>
<dbReference type="RefSeq" id="WP_344641077.1">
    <property type="nucleotide sequence ID" value="NZ_BAAATR010000062.1"/>
</dbReference>
<dbReference type="InterPro" id="IPR017853">
    <property type="entry name" value="GH"/>
</dbReference>
<organism evidence="1 2">
    <name type="scientific">Kitasatospora cystarginea</name>
    <dbReference type="NCBI Taxonomy" id="58350"/>
    <lineage>
        <taxon>Bacteria</taxon>
        <taxon>Bacillati</taxon>
        <taxon>Actinomycetota</taxon>
        <taxon>Actinomycetes</taxon>
        <taxon>Kitasatosporales</taxon>
        <taxon>Streptomycetaceae</taxon>
        <taxon>Kitasatospora</taxon>
    </lineage>
</organism>